<organism evidence="3 4">
    <name type="scientific">Nocardiopsis tropica</name>
    <dbReference type="NCBI Taxonomy" id="109330"/>
    <lineage>
        <taxon>Bacteria</taxon>
        <taxon>Bacillati</taxon>
        <taxon>Actinomycetota</taxon>
        <taxon>Actinomycetes</taxon>
        <taxon>Streptosporangiales</taxon>
        <taxon>Nocardiopsidaceae</taxon>
        <taxon>Nocardiopsis</taxon>
    </lineage>
</organism>
<dbReference type="RefSeq" id="WP_352983844.1">
    <property type="nucleotide sequence ID" value="NZ_JBEQNA010000006.1"/>
</dbReference>
<keyword evidence="2" id="KW-0472">Membrane</keyword>
<keyword evidence="4" id="KW-1185">Reference proteome</keyword>
<feature type="compositionally biased region" description="Basic and acidic residues" evidence="1">
    <location>
        <begin position="620"/>
        <end position="634"/>
    </location>
</feature>
<evidence type="ECO:0008006" key="5">
    <source>
        <dbReference type="Google" id="ProtNLM"/>
    </source>
</evidence>
<feature type="compositionally biased region" description="Low complexity" evidence="1">
    <location>
        <begin position="352"/>
        <end position="368"/>
    </location>
</feature>
<dbReference type="EMBL" id="JBEQNB010000006">
    <property type="protein sequence ID" value="MES0834746.1"/>
    <property type="molecule type" value="Genomic_DNA"/>
</dbReference>
<feature type="compositionally biased region" description="Basic and acidic residues" evidence="1">
    <location>
        <begin position="283"/>
        <end position="300"/>
    </location>
</feature>
<feature type="compositionally biased region" description="Low complexity" evidence="1">
    <location>
        <begin position="658"/>
        <end position="667"/>
    </location>
</feature>
<feature type="compositionally biased region" description="Basic and acidic residues" evidence="1">
    <location>
        <begin position="241"/>
        <end position="263"/>
    </location>
</feature>
<feature type="compositionally biased region" description="Pro residues" evidence="1">
    <location>
        <begin position="723"/>
        <end position="733"/>
    </location>
</feature>
<accession>A0ABV1ZUF5</accession>
<feature type="compositionally biased region" description="Acidic residues" evidence="1">
    <location>
        <begin position="833"/>
        <end position="850"/>
    </location>
</feature>
<dbReference type="Proteomes" id="UP001432401">
    <property type="component" value="Unassembled WGS sequence"/>
</dbReference>
<feature type="compositionally biased region" description="Low complexity" evidence="1">
    <location>
        <begin position="223"/>
        <end position="237"/>
    </location>
</feature>
<proteinExistence type="predicted"/>
<sequence>MTEHGGGRDSGAGDWFKPSENRYRTQSEYQDPLEGEEADEGAETVFPDSGGYTGLSASRPALVEPYPEALGGPPSGASHPISYPGAGQSAYQPLTRVPGEPEEPSLPSVAASAEVPLPSEDPGEEPAGRMDSWAAPRTDPAAGGAEAPAGPGDAWTAGRDEPEAPAPGPRGGEGFPDTGYASPDRASDAWRSEAPLDGSRDPSAWDAPAARPEGSTAWGPEGARGPAAWDAGAPAGGSDVYARDAWSDAPADRSDTRGQDAWRTDVPGDGLGDGGPEAWAPARDADARTPEPSDDARPWDEAPAGGHGREAPGNRTEGSTAWDPEGARGPAAWDAGAPAGGSDVYARDAWTPDAPAAPAGDPWGADGPVGRSEDREQDRWSPDVPVGGSVPSGADAPVTGPAATDARPWDEAPEVEDGREAWSPSRGADAWTPQPPADTRSWEPDPALGGIGEPLRDPWGADGPVGRSEDREQDRWSPDVPVGGSVPSGADAPVTGPAATDARPWDDGPSGGADAPWTPPADAGDRPWDTGAPANGDRPWDDAPSGYGPVGGADRAWDEDRGATAWGAGPEDRQGPEGPGGRSPVGDTAPAAPLWDDELSDDRRPSAWGADVPSDGTAGPEHDSWDAAPRHEAHGAPSGGRAADGRSWDDELGSDSWGPAADRGAAAGEDRDAAAGPRNGGRGSAADTGGLDSWAPARETADAWSGAGTDESWTDGYDDELSPPAPAPAPAPDPGEFGSGSGNTWAFDRNDPRLPDIVREAEERRRESARSSDTGTWGDDGTDGDAPSAWADDDRLRDGAPDGERTGGAPSADDPLAAIADMQSRARSREAEGYADEAFADEGYDDEGYDDGPVRRGGPGEDGVPDGATQVFEAPSIPEDTWDHDEPEPAGESEYDDGFTPADYGMPEAPASRRRRKDPIAEEFPGFVDRPLGGEPGDPYPGYDSIDFLPDTEKGATVTLWLGIASLLPGIGLVTALLALLITGPKAKKAIRASRGELDGLGLITVGTVFAVVGILVTVISVAIWLVL</sequence>
<feature type="compositionally biased region" description="Acidic residues" evidence="1">
    <location>
        <begin position="712"/>
        <end position="721"/>
    </location>
</feature>
<feature type="compositionally biased region" description="Acidic residues" evidence="1">
    <location>
        <begin position="31"/>
        <end position="42"/>
    </location>
</feature>
<name>A0ABV1ZUF5_9ACTN</name>
<evidence type="ECO:0000313" key="3">
    <source>
        <dbReference type="EMBL" id="MES0834746.1"/>
    </source>
</evidence>
<reference evidence="3 4" key="1">
    <citation type="submission" date="2024-06" db="EMBL/GenBank/DDBJ databases">
        <authorList>
            <person name="Bataeva Y.V."/>
            <person name="Grigorian L.N."/>
            <person name="Solomentsev V.I."/>
        </authorList>
    </citation>
    <scope>NUCLEOTIDE SEQUENCE [LARGE SCALE GENOMIC DNA]</scope>
    <source>
        <strain evidence="4">SCPM-O-B-12605 (RCAM04882)</strain>
    </source>
</reference>
<keyword evidence="2" id="KW-0812">Transmembrane</keyword>
<feature type="compositionally biased region" description="Basic and acidic residues" evidence="1">
    <location>
        <begin position="748"/>
        <end position="770"/>
    </location>
</feature>
<feature type="compositionally biased region" description="Basic and acidic residues" evidence="1">
    <location>
        <begin position="467"/>
        <end position="477"/>
    </location>
</feature>
<feature type="transmembrane region" description="Helical" evidence="2">
    <location>
        <begin position="1003"/>
        <end position="1027"/>
    </location>
</feature>
<keyword evidence="2" id="KW-1133">Transmembrane helix</keyword>
<feature type="compositionally biased region" description="Low complexity" evidence="1">
    <location>
        <begin position="327"/>
        <end position="341"/>
    </location>
</feature>
<comment type="caution">
    <text evidence="3">The sequence shown here is derived from an EMBL/GenBank/DDBJ whole genome shotgun (WGS) entry which is preliminary data.</text>
</comment>
<evidence type="ECO:0000256" key="1">
    <source>
        <dbReference type="SAM" id="MobiDB-lite"/>
    </source>
</evidence>
<feature type="region of interest" description="Disordered" evidence="1">
    <location>
        <begin position="1"/>
        <end position="936"/>
    </location>
</feature>
<feature type="compositionally biased region" description="Basic and acidic residues" evidence="1">
    <location>
        <begin position="371"/>
        <end position="381"/>
    </location>
</feature>
<gene>
    <name evidence="3" type="ORF">ABUK86_13280</name>
</gene>
<feature type="compositionally biased region" description="Acidic residues" evidence="1">
    <location>
        <begin position="880"/>
        <end position="897"/>
    </location>
</feature>
<evidence type="ECO:0000313" key="4">
    <source>
        <dbReference type="Proteomes" id="UP001432401"/>
    </source>
</evidence>
<feature type="compositionally biased region" description="Low complexity" evidence="1">
    <location>
        <begin position="139"/>
        <end position="154"/>
    </location>
</feature>
<protein>
    <recommendedName>
        <fullName evidence="5">DUF4190 domain-containing protein</fullName>
    </recommendedName>
</protein>
<evidence type="ECO:0000256" key="2">
    <source>
        <dbReference type="SAM" id="Phobius"/>
    </source>
</evidence>
<feature type="compositionally biased region" description="Basic and acidic residues" evidence="1">
    <location>
        <begin position="792"/>
        <end position="805"/>
    </location>
</feature>
<feature type="transmembrane region" description="Helical" evidence="2">
    <location>
        <begin position="960"/>
        <end position="982"/>
    </location>
</feature>